<name>A0ABQ9XE31_9EUKA</name>
<feature type="region of interest" description="Disordered" evidence="1">
    <location>
        <begin position="1"/>
        <end position="22"/>
    </location>
</feature>
<evidence type="ECO:0000313" key="3">
    <source>
        <dbReference type="Proteomes" id="UP001281761"/>
    </source>
</evidence>
<organism evidence="2 3">
    <name type="scientific">Blattamonas nauphoetae</name>
    <dbReference type="NCBI Taxonomy" id="2049346"/>
    <lineage>
        <taxon>Eukaryota</taxon>
        <taxon>Metamonada</taxon>
        <taxon>Preaxostyla</taxon>
        <taxon>Oxymonadida</taxon>
        <taxon>Blattamonas</taxon>
    </lineage>
</organism>
<dbReference type="EMBL" id="JARBJD010000175">
    <property type="protein sequence ID" value="KAK2948490.1"/>
    <property type="molecule type" value="Genomic_DNA"/>
</dbReference>
<sequence length="345" mass="37595">MSKERISSNSYPSQSSSPRSVASAIVSERTARTISPFPTHPLPLRTPLPLLSITFDSVSFLFFAPLSRARLKSSSVLSFRFFSSSSLSNTLRTRPSSFFSLLSPPSLPPLSLLPFALADTDLTIGAVRSFASPTPPLTPRLSTRSISLASTTHITSFSRFACSSFILSALSTFSKYLPNPFTRTCGDCGRVELTAGWKVHSLNSASSRCRFHSSISSLRRSLISPSFPSLRSGFLWITGRCVHSLLSFSSSLRFASSRAIFTSVPSDSSDTDFRTASRRDKPLICGVNACLSSPLPSTLHRFADPGRVLVGRRGVAFVRCGSKRDVDVSLFRSRSPSRSDSHNFI</sequence>
<dbReference type="Proteomes" id="UP001281761">
    <property type="component" value="Unassembled WGS sequence"/>
</dbReference>
<evidence type="ECO:0000313" key="2">
    <source>
        <dbReference type="EMBL" id="KAK2948490.1"/>
    </source>
</evidence>
<feature type="compositionally biased region" description="Low complexity" evidence="1">
    <location>
        <begin position="7"/>
        <end position="22"/>
    </location>
</feature>
<reference evidence="2 3" key="1">
    <citation type="journal article" date="2022" name="bioRxiv">
        <title>Genomics of Preaxostyla Flagellates Illuminates Evolutionary Transitions and the Path Towards Mitochondrial Loss.</title>
        <authorList>
            <person name="Novak L.V.F."/>
            <person name="Treitli S.C."/>
            <person name="Pyrih J."/>
            <person name="Halakuc P."/>
            <person name="Pipaliya S.V."/>
            <person name="Vacek V."/>
            <person name="Brzon O."/>
            <person name="Soukal P."/>
            <person name="Eme L."/>
            <person name="Dacks J.B."/>
            <person name="Karnkowska A."/>
            <person name="Elias M."/>
            <person name="Hampl V."/>
        </authorList>
    </citation>
    <scope>NUCLEOTIDE SEQUENCE [LARGE SCALE GENOMIC DNA]</scope>
    <source>
        <strain evidence="2">NAU3</strain>
        <tissue evidence="2">Gut</tissue>
    </source>
</reference>
<gene>
    <name evidence="2" type="ORF">BLNAU_16559</name>
</gene>
<accession>A0ABQ9XE31</accession>
<evidence type="ECO:0000256" key="1">
    <source>
        <dbReference type="SAM" id="MobiDB-lite"/>
    </source>
</evidence>
<keyword evidence="3" id="KW-1185">Reference proteome</keyword>
<protein>
    <submittedName>
        <fullName evidence="2">Uncharacterized protein</fullName>
    </submittedName>
</protein>
<comment type="caution">
    <text evidence="2">The sequence shown here is derived from an EMBL/GenBank/DDBJ whole genome shotgun (WGS) entry which is preliminary data.</text>
</comment>
<proteinExistence type="predicted"/>